<feature type="compositionally biased region" description="Basic and acidic residues" evidence="1">
    <location>
        <begin position="425"/>
        <end position="440"/>
    </location>
</feature>
<dbReference type="CDD" id="cd21082">
    <property type="entry name" value="DHD_SKIDA1"/>
    <property type="match status" value="1"/>
</dbReference>
<dbReference type="STRING" id="43700.ENSMALP00000011929"/>
<dbReference type="Pfam" id="PF15223">
    <property type="entry name" value="EPOP"/>
    <property type="match status" value="1"/>
</dbReference>
<dbReference type="InterPro" id="IPR003380">
    <property type="entry name" value="SKI/SNO/DAC"/>
</dbReference>
<dbReference type="InterPro" id="IPR037000">
    <property type="entry name" value="Ski_DNA-bd_sf"/>
</dbReference>
<dbReference type="InterPro" id="IPR027971">
    <property type="entry name" value="EPOP"/>
</dbReference>
<proteinExistence type="predicted"/>
<feature type="domain" description="SKI/SNO/DAC" evidence="2">
    <location>
        <begin position="6"/>
        <end position="95"/>
    </location>
</feature>
<dbReference type="SUPFAM" id="SSF46955">
    <property type="entry name" value="Putative DNA-binding domain"/>
    <property type="match status" value="1"/>
</dbReference>
<evidence type="ECO:0000313" key="4">
    <source>
        <dbReference type="Proteomes" id="UP000261600"/>
    </source>
</evidence>
<keyword evidence="4" id="KW-1185">Reference proteome</keyword>
<dbReference type="InterPro" id="IPR009061">
    <property type="entry name" value="DNA-bd_dom_put_sf"/>
</dbReference>
<dbReference type="Proteomes" id="UP000261600">
    <property type="component" value="Unplaced"/>
</dbReference>
<dbReference type="InterPro" id="IPR052119">
    <property type="entry name" value="ElonginBC-PRC2_ViralRestrict"/>
</dbReference>
<name>A0A3Q3J1C1_MONAL</name>
<feature type="compositionally biased region" description="Basic residues" evidence="1">
    <location>
        <begin position="232"/>
        <end position="252"/>
    </location>
</feature>
<dbReference type="AlphaFoldDB" id="A0A3Q3J1C1"/>
<feature type="compositionally biased region" description="Basic and acidic residues" evidence="1">
    <location>
        <begin position="595"/>
        <end position="613"/>
    </location>
</feature>
<feature type="compositionally biased region" description="Acidic residues" evidence="1">
    <location>
        <begin position="293"/>
        <end position="306"/>
    </location>
</feature>
<evidence type="ECO:0000313" key="3">
    <source>
        <dbReference type="Ensembl" id="ENSMALP00000011929.1"/>
    </source>
</evidence>
<feature type="compositionally biased region" description="Polar residues" evidence="1">
    <location>
        <begin position="262"/>
        <end position="273"/>
    </location>
</feature>
<evidence type="ECO:0000256" key="1">
    <source>
        <dbReference type="SAM" id="MobiDB-lite"/>
    </source>
</evidence>
<evidence type="ECO:0000259" key="2">
    <source>
        <dbReference type="Pfam" id="PF02437"/>
    </source>
</evidence>
<feature type="region of interest" description="Disordered" evidence="1">
    <location>
        <begin position="510"/>
        <end position="533"/>
    </location>
</feature>
<feature type="compositionally biased region" description="Low complexity" evidence="1">
    <location>
        <begin position="320"/>
        <end position="334"/>
    </location>
</feature>
<dbReference type="PANTHER" id="PTHR23187">
    <property type="entry name" value="FLJ44216 PROTEIN-RELATED"/>
    <property type="match status" value="1"/>
</dbReference>
<dbReference type="PANTHER" id="PTHR23187:SF4">
    <property type="entry name" value="SKI_DACH DOMAIN-CONTAINING PROTEIN 1"/>
    <property type="match status" value="1"/>
</dbReference>
<protein>
    <recommendedName>
        <fullName evidence="2">SKI/SNO/DAC domain-containing protein</fullName>
    </recommendedName>
</protein>
<feature type="region of interest" description="Disordered" evidence="1">
    <location>
        <begin position="216"/>
        <end position="334"/>
    </location>
</feature>
<feature type="region of interest" description="Disordered" evidence="1">
    <location>
        <begin position="584"/>
        <end position="674"/>
    </location>
</feature>
<dbReference type="Pfam" id="PF02437">
    <property type="entry name" value="Ski_Sno_DHD"/>
    <property type="match status" value="1"/>
</dbReference>
<feature type="region of interest" description="Disordered" evidence="1">
    <location>
        <begin position="408"/>
        <end position="465"/>
    </location>
</feature>
<dbReference type="Gene3D" id="3.10.260.20">
    <property type="entry name" value="Ski"/>
    <property type="match status" value="1"/>
</dbReference>
<accession>A0A3Q3J1C1</accession>
<reference evidence="3" key="1">
    <citation type="submission" date="2025-08" db="UniProtKB">
        <authorList>
            <consortium name="Ensembl"/>
        </authorList>
    </citation>
    <scope>IDENTIFICATION</scope>
</reference>
<reference evidence="3" key="2">
    <citation type="submission" date="2025-09" db="UniProtKB">
        <authorList>
            <consortium name="Ensembl"/>
        </authorList>
    </citation>
    <scope>IDENTIFICATION</scope>
</reference>
<feature type="region of interest" description="Disordered" evidence="1">
    <location>
        <begin position="711"/>
        <end position="742"/>
    </location>
</feature>
<dbReference type="Ensembl" id="ENSMALT00000012185.1">
    <property type="protein sequence ID" value="ENSMALP00000011929.1"/>
    <property type="gene ID" value="ENSMALG00000008457.1"/>
</dbReference>
<organism evidence="3 4">
    <name type="scientific">Monopterus albus</name>
    <name type="common">Swamp eel</name>
    <dbReference type="NCBI Taxonomy" id="43700"/>
    <lineage>
        <taxon>Eukaryota</taxon>
        <taxon>Metazoa</taxon>
        <taxon>Chordata</taxon>
        <taxon>Craniata</taxon>
        <taxon>Vertebrata</taxon>
        <taxon>Euteleostomi</taxon>
        <taxon>Actinopterygii</taxon>
        <taxon>Neopterygii</taxon>
        <taxon>Teleostei</taxon>
        <taxon>Neoteleostei</taxon>
        <taxon>Acanthomorphata</taxon>
        <taxon>Anabantaria</taxon>
        <taxon>Synbranchiformes</taxon>
        <taxon>Synbranchidae</taxon>
        <taxon>Monopterus</taxon>
    </lineage>
</organism>
<feature type="compositionally biased region" description="Low complexity" evidence="1">
    <location>
        <begin position="277"/>
        <end position="292"/>
    </location>
</feature>
<sequence length="742" mass="82901">MGDLECGFEEMQGVRLGYLLIKGKQMFALSQVFTDLLKNIPRTTVHKRMDHLKVKKHNCDLEELRKLKAINSIAFHAAKCTLISREDVEALYFSCKTERVLKSNKRKAKAVCSPKDPDVSSGLLGTDAELWKEKVWFSLHGVPDTVTLHNKTGRRKERTPCLRDSKLPQFYHKTHGRDYCSATKSSYRHFKNYETAKITGDCVTLSQRHAFFRSAISRQPVGGGGRDSARHSWSRSRHAHHHVPPHHHHHHNHEPSFLEGYSSDTESSTNSDRAYQDSDFGSNFSTTSNSGSSEEEEEGKDEDDTQSESSEVSSDEERSSSQSDSSSVSSRVSIQSIRFRRARVGSLAKSHNADKAPLVLQPTFHYNQQQQQKQLNTLCHVATSQTEDSKQEKRQKCEFICSEIRNDLGPLQPPKLNSAVVGGRSQKETASESDPNRADPVDEPASCSPGLNRNKGFHPSRMTPVHLANFPSEQSAQCDQDKDAKLSRYTDKGEAKATILKLPTSLKNIKTEAEEPSVTANPHPDSDRARTPPFNLHNVKVKVEESCDEYEYQTQATVVKCKGDKAEISNGDFFNSGLKITESHEANQETPCGPEECRSTQDTPRSEEGEHRHSICRAPVPGSKKPRVSRTQTKQNVHRRNKAASSSSSSRPEDTSTEDLPSRRKRSNTSTVASPAKMPFSLMANFPSPPSLVLGIDGDLCPAYSMNLLRSPGPPPPSHPVWRWQPGGQILPPPHAQRTRKY</sequence>